<sequence>MTAFLQLHLLTAYPPANLNRDDMGQPKTADFGGRARLRISSQALKRAWRTDAVFQQTLDGHLGKRTQRLGRDIRDHLTEQGVEAAQALTIARAVAGIFGKNTDDKKAPEKQADIAQLAFISPEERAAAFAAAEAMRATGAEPKRDAILQSVDTAVDIAMFGRMLADAPDFNREAAVQVAHAITTHAVTVEDDFYTAVDDLKRPAEDAGAGFVGEAGFAAGLFYLYACIDLDLLTRNLGGNTALARAGVAALIRAAATVAPKGKQASFASRTHASYLLAERGMAAPRSLSVAFLKPVGAGDPLAASIKALRDQRAAFAEAYGDAPDFAEMAVGEAGGSLARVIDFATGW</sequence>
<evidence type="ECO:0000313" key="1">
    <source>
        <dbReference type="EMBL" id="OYQ21601.1"/>
    </source>
</evidence>
<dbReference type="RefSeq" id="WP_094407108.1">
    <property type="nucleotide sequence ID" value="NZ_BMJZ01000010.1"/>
</dbReference>
<evidence type="ECO:0000313" key="2">
    <source>
        <dbReference type="Proteomes" id="UP000216361"/>
    </source>
</evidence>
<protein>
    <submittedName>
        <fullName evidence="1">Type I-E CRISPR-associated protein Cas7/Cse4/CasC</fullName>
    </submittedName>
</protein>
<accession>A0A255XXH8</accession>
<dbReference type="EMBL" id="NOXS01000021">
    <property type="protein sequence ID" value="OYQ21601.1"/>
    <property type="molecule type" value="Genomic_DNA"/>
</dbReference>
<comment type="caution">
    <text evidence="1">The sequence shown here is derived from an EMBL/GenBank/DDBJ whole genome shotgun (WGS) entry which is preliminary data.</text>
</comment>
<keyword evidence="2" id="KW-1185">Reference proteome</keyword>
<dbReference type="Pfam" id="PF09344">
    <property type="entry name" value="Cas_CT1975"/>
    <property type="match status" value="1"/>
</dbReference>
<name>A0A255XXH8_9PROT</name>
<proteinExistence type="predicted"/>
<organism evidence="1 2">
    <name type="scientific">Elstera cyanobacteriorum</name>
    <dbReference type="NCBI Taxonomy" id="2022747"/>
    <lineage>
        <taxon>Bacteria</taxon>
        <taxon>Pseudomonadati</taxon>
        <taxon>Pseudomonadota</taxon>
        <taxon>Alphaproteobacteria</taxon>
        <taxon>Rhodospirillales</taxon>
        <taxon>Rhodospirillaceae</taxon>
        <taxon>Elstera</taxon>
    </lineage>
</organism>
<dbReference type="OrthoDB" id="5291250at2"/>
<dbReference type="NCBIfam" id="TIGR01869">
    <property type="entry name" value="casC_Cse4"/>
    <property type="match status" value="1"/>
</dbReference>
<dbReference type="AlphaFoldDB" id="A0A255XXH8"/>
<reference evidence="1 2" key="1">
    <citation type="submission" date="2017-07" db="EMBL/GenBank/DDBJ databases">
        <title>Elstera cyanobacteriorum sp. nov., a novel bacterium isolated from cyanobacterial aggregates in a eutrophic lake.</title>
        <authorList>
            <person name="Cai H."/>
        </authorList>
    </citation>
    <scope>NUCLEOTIDE SEQUENCE [LARGE SCALE GENOMIC DNA]</scope>
    <source>
        <strain evidence="1 2">TH019</strain>
    </source>
</reference>
<dbReference type="Proteomes" id="UP000216361">
    <property type="component" value="Unassembled WGS sequence"/>
</dbReference>
<gene>
    <name evidence="1" type="primary">cas7e</name>
    <name evidence="1" type="ORF">CHR90_01735</name>
</gene>
<dbReference type="InterPro" id="IPR010148">
    <property type="entry name" value="CRISPR-assoc_prot_CT1975"/>
</dbReference>